<reference evidence="3 4" key="1">
    <citation type="submission" date="2016-11" db="EMBL/GenBank/DDBJ databases">
        <title>The macronuclear genome of Stentor coeruleus: a giant cell with tiny introns.</title>
        <authorList>
            <person name="Slabodnick M."/>
            <person name="Ruby J.G."/>
            <person name="Reiff S.B."/>
            <person name="Swart E.C."/>
            <person name="Gosai S."/>
            <person name="Prabakaran S."/>
            <person name="Witkowska E."/>
            <person name="Larue G.E."/>
            <person name="Fisher S."/>
            <person name="Freeman R.M."/>
            <person name="Gunawardena J."/>
            <person name="Chu W."/>
            <person name="Stover N.A."/>
            <person name="Gregory B.D."/>
            <person name="Nowacki M."/>
            <person name="Derisi J."/>
            <person name="Roy S.W."/>
            <person name="Marshall W.F."/>
            <person name="Sood P."/>
        </authorList>
    </citation>
    <scope>NUCLEOTIDE SEQUENCE [LARGE SCALE GENOMIC DNA]</scope>
    <source>
        <strain evidence="3">WM001</strain>
    </source>
</reference>
<dbReference type="EMBL" id="MPUH01001678">
    <property type="protein sequence ID" value="OMJ66601.1"/>
    <property type="molecule type" value="Genomic_DNA"/>
</dbReference>
<dbReference type="InterPro" id="IPR042655">
    <property type="entry name" value="LRC72"/>
</dbReference>
<keyword evidence="4" id="KW-1185">Reference proteome</keyword>
<organism evidence="3 4">
    <name type="scientific">Stentor coeruleus</name>
    <dbReference type="NCBI Taxonomy" id="5963"/>
    <lineage>
        <taxon>Eukaryota</taxon>
        <taxon>Sar</taxon>
        <taxon>Alveolata</taxon>
        <taxon>Ciliophora</taxon>
        <taxon>Postciliodesmatophora</taxon>
        <taxon>Heterotrichea</taxon>
        <taxon>Heterotrichida</taxon>
        <taxon>Stentoridae</taxon>
        <taxon>Stentor</taxon>
    </lineage>
</organism>
<dbReference type="PROSITE" id="PS51450">
    <property type="entry name" value="LRR"/>
    <property type="match status" value="1"/>
</dbReference>
<evidence type="ECO:0000259" key="2">
    <source>
        <dbReference type="PROSITE" id="PS50222"/>
    </source>
</evidence>
<dbReference type="Gene3D" id="1.10.238.10">
    <property type="entry name" value="EF-hand"/>
    <property type="match status" value="1"/>
</dbReference>
<dbReference type="CDD" id="cd00051">
    <property type="entry name" value="EFh"/>
    <property type="match status" value="1"/>
</dbReference>
<protein>
    <recommendedName>
        <fullName evidence="2">EF-hand domain-containing protein</fullName>
    </recommendedName>
</protein>
<gene>
    <name evidence="3" type="ORF">SteCoe_36500</name>
</gene>
<dbReference type="Proteomes" id="UP000187209">
    <property type="component" value="Unassembled WGS sequence"/>
</dbReference>
<dbReference type="InterPro" id="IPR002048">
    <property type="entry name" value="EF_hand_dom"/>
</dbReference>
<accession>A0A1R2AQ04</accession>
<dbReference type="AlphaFoldDB" id="A0A1R2AQ04"/>
<dbReference type="Gene3D" id="3.80.10.10">
    <property type="entry name" value="Ribonuclease Inhibitor"/>
    <property type="match status" value="1"/>
</dbReference>
<dbReference type="PANTHER" id="PTHR46759:SF1">
    <property type="entry name" value="LEUCINE-RICH REPEAT-CONTAINING PROTEIN 72"/>
    <property type="match status" value="1"/>
</dbReference>
<proteinExistence type="predicted"/>
<dbReference type="SUPFAM" id="SSF52058">
    <property type="entry name" value="L domain-like"/>
    <property type="match status" value="1"/>
</dbReference>
<dbReference type="GO" id="GO:0005509">
    <property type="term" value="F:calcium ion binding"/>
    <property type="evidence" value="ECO:0007669"/>
    <property type="project" value="InterPro"/>
</dbReference>
<comment type="caution">
    <text evidence="3">The sequence shown here is derived from an EMBL/GenBank/DDBJ whole genome shotgun (WGS) entry which is preliminary data.</text>
</comment>
<feature type="domain" description="EF-hand" evidence="2">
    <location>
        <begin position="295"/>
        <end position="330"/>
    </location>
</feature>
<evidence type="ECO:0000313" key="4">
    <source>
        <dbReference type="Proteomes" id="UP000187209"/>
    </source>
</evidence>
<sequence length="430" mass="50039">MAETISNPWNILPIKNAKSARNCAEVHLSDSGIEVLGNFESFPNLEVAWLNNNKIREITNLDTCFRIKHFYIENNCLTTLEGSLKKFKFLQTFLAGNNNLRGLDKALKILSKLTCIERLNLYGNPCAEEPYYRQKVIVALPNLKIFDRHEVNYLERKRSEQIIAKLQETGGAKVTKVPKRFEPSAGEKDLEREVKEIKNRTMKQKEEEEKKMVTQFGWEKYKEVAAPIASKVKNTSQYFGLCPENRISEWEKNEIKKVFWNYDKDKSGYLDFDEMSQVLRDIKENKAGIGKVPVDDIGTIIDFMRTWDRNNDSKIQWREFRDGMNSFKWKLCDDDFLKQEIKSLYAKAKKEEMNGRADSAKQLAMMALRLEGLDTRTKPILKEPEEIRKMKFKTDTFFVYSFKESLRDAGAKTIFNSSKPLELHSSSLII</sequence>
<name>A0A1R2AQ04_9CILI</name>
<dbReference type="SUPFAM" id="SSF47473">
    <property type="entry name" value="EF-hand"/>
    <property type="match status" value="1"/>
</dbReference>
<evidence type="ECO:0000313" key="3">
    <source>
        <dbReference type="EMBL" id="OMJ66601.1"/>
    </source>
</evidence>
<dbReference type="PANTHER" id="PTHR46759">
    <property type="entry name" value="LEUCINE-RICH REPEAT-CONTAINING PROTEIN 72"/>
    <property type="match status" value="1"/>
</dbReference>
<feature type="domain" description="EF-hand" evidence="2">
    <location>
        <begin position="250"/>
        <end position="285"/>
    </location>
</feature>
<keyword evidence="1" id="KW-0106">Calcium</keyword>
<dbReference type="Pfam" id="PF14580">
    <property type="entry name" value="LRR_9"/>
    <property type="match status" value="1"/>
</dbReference>
<dbReference type="OrthoDB" id="1517790at2759"/>
<dbReference type="PROSITE" id="PS00018">
    <property type="entry name" value="EF_HAND_1"/>
    <property type="match status" value="1"/>
</dbReference>
<dbReference type="InterPro" id="IPR011992">
    <property type="entry name" value="EF-hand-dom_pair"/>
</dbReference>
<dbReference type="PROSITE" id="PS50222">
    <property type="entry name" value="EF_HAND_2"/>
    <property type="match status" value="2"/>
</dbReference>
<dbReference type="InterPro" id="IPR018247">
    <property type="entry name" value="EF_Hand_1_Ca_BS"/>
</dbReference>
<evidence type="ECO:0000256" key="1">
    <source>
        <dbReference type="ARBA" id="ARBA00022837"/>
    </source>
</evidence>
<dbReference type="InterPro" id="IPR032675">
    <property type="entry name" value="LRR_dom_sf"/>
</dbReference>
<dbReference type="Pfam" id="PF13499">
    <property type="entry name" value="EF-hand_7"/>
    <property type="match status" value="1"/>
</dbReference>
<dbReference type="InterPro" id="IPR001611">
    <property type="entry name" value="Leu-rich_rpt"/>
</dbReference>
<dbReference type="SMART" id="SM00054">
    <property type="entry name" value="EFh"/>
    <property type="match status" value="2"/>
</dbReference>